<dbReference type="AlphaFoldDB" id="Q73WA0"/>
<organism evidence="1 2">
    <name type="scientific">Mycolicibacterium paratuberculosis (strain ATCC BAA-968 / K-10)</name>
    <name type="common">Mycobacterium paratuberculosis</name>
    <dbReference type="NCBI Taxonomy" id="262316"/>
    <lineage>
        <taxon>Bacteria</taxon>
        <taxon>Bacillati</taxon>
        <taxon>Actinomycetota</taxon>
        <taxon>Actinomycetes</taxon>
        <taxon>Mycobacteriales</taxon>
        <taxon>Mycobacteriaceae</taxon>
        <taxon>Mycobacterium</taxon>
        <taxon>Mycobacterium avium complex (MAC)</taxon>
    </lineage>
</organism>
<proteinExistence type="predicted"/>
<accession>Q73WA0</accession>
<dbReference type="Proteomes" id="UP000000580">
    <property type="component" value="Chromosome"/>
</dbReference>
<dbReference type="KEGG" id="mpa:MAP_2760c"/>
<dbReference type="STRING" id="262316.MAP_2760c"/>
<evidence type="ECO:0000313" key="1">
    <source>
        <dbReference type="EMBL" id="AAS05077.1"/>
    </source>
</evidence>
<dbReference type="HOGENOM" id="CLU_1823200_0_0_11"/>
<gene>
    <name evidence="1" type="ordered locus">MAP_2760c</name>
</gene>
<sequence length="141" mass="15121">MAYRMSPRVEMLAVKDQNGIIWHHYQRPVGGARNLGPIIAWIGPDYRDRWLRMGLIEEIPDDAAAALSQPPPSDAVAGPNTDLVDECIAALDRFDVPADAGAPTARKALRDRGQAWGNETIAAAVRARKARAAPSGTPAGS</sequence>
<dbReference type="EMBL" id="AE016958">
    <property type="protein sequence ID" value="AAS05077.1"/>
    <property type="molecule type" value="Genomic_DNA"/>
</dbReference>
<protein>
    <submittedName>
        <fullName evidence="1">Uncharacterized protein</fullName>
    </submittedName>
</protein>
<evidence type="ECO:0000313" key="2">
    <source>
        <dbReference type="Proteomes" id="UP000000580"/>
    </source>
</evidence>
<name>Q73WA0_MYCPA</name>
<keyword evidence="2" id="KW-1185">Reference proteome</keyword>
<reference evidence="1 2" key="1">
    <citation type="journal article" date="2005" name="Proc. Natl. Acad. Sci. U.S.A.">
        <title>The complete genome sequence of Mycobacterium avium subspecies paratuberculosis.</title>
        <authorList>
            <person name="Li L."/>
            <person name="Bannantine J.P."/>
            <person name="Zhang Q."/>
            <person name="Amonsin A."/>
            <person name="May B.J."/>
            <person name="Alt D."/>
            <person name="Banerji N."/>
            <person name="Kanjilal S."/>
            <person name="Kapur V."/>
        </authorList>
    </citation>
    <scope>NUCLEOTIDE SEQUENCE [LARGE SCALE GENOMIC DNA]</scope>
    <source>
        <strain evidence="2">ATCC BAA-968 / K-10</strain>
    </source>
</reference>